<evidence type="ECO:0000313" key="3">
    <source>
        <dbReference type="Proteomes" id="UP000525389"/>
    </source>
</evidence>
<keyword evidence="1" id="KW-0732">Signal</keyword>
<feature type="signal peptide" evidence="1">
    <location>
        <begin position="1"/>
        <end position="19"/>
    </location>
</feature>
<gene>
    <name evidence="2" type="ORF">HNQ09_003401</name>
</gene>
<organism evidence="2 3">
    <name type="scientific">Deinococcus budaensis</name>
    <dbReference type="NCBI Taxonomy" id="1665626"/>
    <lineage>
        <taxon>Bacteria</taxon>
        <taxon>Thermotogati</taxon>
        <taxon>Deinococcota</taxon>
        <taxon>Deinococci</taxon>
        <taxon>Deinococcales</taxon>
        <taxon>Deinococcaceae</taxon>
        <taxon>Deinococcus</taxon>
    </lineage>
</organism>
<proteinExistence type="predicted"/>
<reference evidence="2 3" key="1">
    <citation type="submission" date="2020-08" db="EMBL/GenBank/DDBJ databases">
        <title>Genomic Encyclopedia of Type Strains, Phase IV (KMG-IV): sequencing the most valuable type-strain genomes for metagenomic binning, comparative biology and taxonomic classification.</title>
        <authorList>
            <person name="Goeker M."/>
        </authorList>
    </citation>
    <scope>NUCLEOTIDE SEQUENCE [LARGE SCALE GENOMIC DNA]</scope>
    <source>
        <strain evidence="2 3">DSM 101791</strain>
    </source>
</reference>
<evidence type="ECO:0000313" key="2">
    <source>
        <dbReference type="EMBL" id="MBB5235937.1"/>
    </source>
</evidence>
<comment type="caution">
    <text evidence="2">The sequence shown here is derived from an EMBL/GenBank/DDBJ whole genome shotgun (WGS) entry which is preliminary data.</text>
</comment>
<dbReference type="Proteomes" id="UP000525389">
    <property type="component" value="Unassembled WGS sequence"/>
</dbReference>
<dbReference type="EMBL" id="JACHFN010000018">
    <property type="protein sequence ID" value="MBB5235937.1"/>
    <property type="molecule type" value="Genomic_DNA"/>
</dbReference>
<keyword evidence="3" id="KW-1185">Reference proteome</keyword>
<evidence type="ECO:0000256" key="1">
    <source>
        <dbReference type="SAM" id="SignalP"/>
    </source>
</evidence>
<protein>
    <submittedName>
        <fullName evidence="2">Uncharacterized protein</fullName>
    </submittedName>
</protein>
<accession>A0A7W8GHW4</accession>
<dbReference type="AlphaFoldDB" id="A0A7W8GHW4"/>
<name>A0A7W8GHW4_9DEIO</name>
<dbReference type="RefSeq" id="WP_184031550.1">
    <property type="nucleotide sequence ID" value="NZ_JACHFN010000018.1"/>
</dbReference>
<feature type="chain" id="PRO_5030825742" evidence="1">
    <location>
        <begin position="20"/>
        <end position="291"/>
    </location>
</feature>
<sequence length="291" mass="30747">MSPKTLTLLGVLTLSPALAQTAPAPSPMATASELLQRVINPDWPGADSRTEVLVGQVPAGFGVPLPAASRVIGAISTTFQRGEAPSNTAVHFDTALTPAQVTAYFTKALGAGWQEAPGFLNGPYEQQGGFQPGSSVGNLALYRKTPAELLHITTRVVGNVTQVSLRKQSGGDTERMLEYIQVRPPAPPAFLVLPKLAAPANSVVQPQGGGNSSDGVTQNARIETKLNRRALVEHYAAQLRQAGWKLVNQAEAGQATTTIWSFTQNGTDRVGLLIVTGESPYRATLMTQATR</sequence>